<dbReference type="InterPro" id="IPR036599">
    <property type="entry name" value="DNA_ligase_N_sf"/>
</dbReference>
<comment type="caution">
    <text evidence="20">The sequence shown here is derived from an EMBL/GenBank/DDBJ whole genome shotgun (WGS) entry which is preliminary data.</text>
</comment>
<gene>
    <name evidence="20" type="ORF">PIIN_01306</name>
</gene>
<comment type="cofactor">
    <cofactor evidence="1">
        <name>Mg(2+)</name>
        <dbReference type="ChEBI" id="CHEBI:18420"/>
    </cofactor>
</comment>
<dbReference type="GO" id="GO:0032807">
    <property type="term" value="C:DNA ligase IV complex"/>
    <property type="evidence" value="ECO:0007669"/>
    <property type="project" value="TreeGrafter"/>
</dbReference>
<keyword evidence="7 15" id="KW-0547">Nucleotide-binding</keyword>
<dbReference type="Proteomes" id="UP000007148">
    <property type="component" value="Unassembled WGS sequence"/>
</dbReference>
<dbReference type="GO" id="GO:0046872">
    <property type="term" value="F:metal ion binding"/>
    <property type="evidence" value="ECO:0007669"/>
    <property type="project" value="UniProtKB-KW"/>
</dbReference>
<dbReference type="InterPro" id="IPR029710">
    <property type="entry name" value="LIG4"/>
</dbReference>
<evidence type="ECO:0000256" key="8">
    <source>
        <dbReference type="ARBA" id="ARBA00022763"/>
    </source>
</evidence>
<dbReference type="InterPro" id="IPR012309">
    <property type="entry name" value="DNA_ligase_ATP-dep_C"/>
</dbReference>
<keyword evidence="4 15" id="KW-0436">Ligase</keyword>
<dbReference type="STRING" id="1109443.G4T842"/>
<evidence type="ECO:0000256" key="4">
    <source>
        <dbReference type="ARBA" id="ARBA00022598"/>
    </source>
</evidence>
<dbReference type="HOGENOM" id="CLU_004844_1_0_1"/>
<dbReference type="GO" id="GO:0003677">
    <property type="term" value="F:DNA binding"/>
    <property type="evidence" value="ECO:0007669"/>
    <property type="project" value="InterPro"/>
</dbReference>
<evidence type="ECO:0000259" key="19">
    <source>
        <dbReference type="PROSITE" id="PS50172"/>
    </source>
</evidence>
<name>G4T842_SERID</name>
<keyword evidence="5" id="KW-0479">Metal-binding</keyword>
<dbReference type="InParanoid" id="G4T842"/>
<dbReference type="SUPFAM" id="SSF50249">
    <property type="entry name" value="Nucleic acid-binding proteins"/>
    <property type="match status" value="1"/>
</dbReference>
<proteinExistence type="inferred from homology"/>
<feature type="region of interest" description="Disordered" evidence="17">
    <location>
        <begin position="629"/>
        <end position="648"/>
    </location>
</feature>
<dbReference type="EC" id="6.5.1.1" evidence="15"/>
<keyword evidence="12 15" id="KW-0234">DNA repair</keyword>
<dbReference type="PANTHER" id="PTHR45997:SF1">
    <property type="entry name" value="DNA LIGASE 4"/>
    <property type="match status" value="1"/>
</dbReference>
<accession>G4T842</accession>
<comment type="catalytic activity">
    <reaction evidence="14 15">
        <text>ATP + (deoxyribonucleotide)n-3'-hydroxyl + 5'-phospho-(deoxyribonucleotide)m = (deoxyribonucleotide)n+m + AMP + diphosphate.</text>
        <dbReference type="EC" id="6.5.1.1"/>
    </reaction>
</comment>
<dbReference type="InterPro" id="IPR000977">
    <property type="entry name" value="DNA_ligase_ATP-dep"/>
</dbReference>
<dbReference type="Gene3D" id="1.10.3260.10">
    <property type="entry name" value="DNA ligase, ATP-dependent, N-terminal domain"/>
    <property type="match status" value="1"/>
</dbReference>
<keyword evidence="10" id="KW-0460">Magnesium</keyword>
<evidence type="ECO:0000256" key="5">
    <source>
        <dbReference type="ARBA" id="ARBA00022723"/>
    </source>
</evidence>
<dbReference type="InterPro" id="IPR036420">
    <property type="entry name" value="BRCT_dom_sf"/>
</dbReference>
<dbReference type="GO" id="GO:0005524">
    <property type="term" value="F:ATP binding"/>
    <property type="evidence" value="ECO:0007669"/>
    <property type="project" value="UniProtKB-KW"/>
</dbReference>
<dbReference type="NCBIfam" id="TIGR00574">
    <property type="entry name" value="dnl1"/>
    <property type="match status" value="1"/>
</dbReference>
<evidence type="ECO:0000256" key="1">
    <source>
        <dbReference type="ARBA" id="ARBA00001946"/>
    </source>
</evidence>
<evidence type="ECO:0000256" key="7">
    <source>
        <dbReference type="ARBA" id="ARBA00022741"/>
    </source>
</evidence>
<comment type="subcellular location">
    <subcellularLocation>
        <location evidence="2">Nucleus</location>
    </subcellularLocation>
</comment>
<dbReference type="Gene3D" id="3.30.470.30">
    <property type="entry name" value="DNA ligase/mRNA capping enzyme"/>
    <property type="match status" value="1"/>
</dbReference>
<dbReference type="SMART" id="SM00292">
    <property type="entry name" value="BRCT"/>
    <property type="match status" value="1"/>
</dbReference>
<evidence type="ECO:0000256" key="16">
    <source>
        <dbReference type="RuleBase" id="RU004196"/>
    </source>
</evidence>
<dbReference type="Pfam" id="PF04679">
    <property type="entry name" value="DNA_ligase_A_C"/>
    <property type="match status" value="1"/>
</dbReference>
<evidence type="ECO:0000256" key="9">
    <source>
        <dbReference type="ARBA" id="ARBA00022840"/>
    </source>
</evidence>
<dbReference type="InterPro" id="IPR044125">
    <property type="entry name" value="Adenylation_DNA_ligase_IV"/>
</dbReference>
<dbReference type="FunCoup" id="G4T842">
    <property type="interactions" value="234"/>
</dbReference>
<feature type="region of interest" description="Disordered" evidence="17">
    <location>
        <begin position="786"/>
        <end position="863"/>
    </location>
</feature>
<evidence type="ECO:0000256" key="6">
    <source>
        <dbReference type="ARBA" id="ARBA00022737"/>
    </source>
</evidence>
<feature type="domain" description="BRCT" evidence="19">
    <location>
        <begin position="668"/>
        <end position="763"/>
    </location>
</feature>
<dbReference type="GO" id="GO:0006310">
    <property type="term" value="P:DNA recombination"/>
    <property type="evidence" value="ECO:0007669"/>
    <property type="project" value="UniProtKB-KW"/>
</dbReference>
<feature type="compositionally biased region" description="Polar residues" evidence="17">
    <location>
        <begin position="1"/>
        <end position="15"/>
    </location>
</feature>
<dbReference type="SUPFAM" id="SSF52113">
    <property type="entry name" value="BRCT domain"/>
    <property type="match status" value="2"/>
</dbReference>
<evidence type="ECO:0000256" key="15">
    <source>
        <dbReference type="RuleBase" id="RU000617"/>
    </source>
</evidence>
<dbReference type="GO" id="GO:0006303">
    <property type="term" value="P:double-strand break repair via nonhomologous end joining"/>
    <property type="evidence" value="ECO:0007669"/>
    <property type="project" value="TreeGrafter"/>
</dbReference>
<dbReference type="PANTHER" id="PTHR45997">
    <property type="entry name" value="DNA LIGASE 4"/>
    <property type="match status" value="1"/>
</dbReference>
<dbReference type="eggNOG" id="KOG0966">
    <property type="taxonomic scope" value="Eukaryota"/>
</dbReference>
<protein>
    <recommendedName>
        <fullName evidence="15">DNA ligase</fullName>
        <ecNumber evidence="15">6.5.1.1</ecNumber>
    </recommendedName>
</protein>
<evidence type="ECO:0000259" key="18">
    <source>
        <dbReference type="PROSITE" id="PS50160"/>
    </source>
</evidence>
<dbReference type="PROSITE" id="PS00697">
    <property type="entry name" value="DNA_LIGASE_A1"/>
    <property type="match status" value="1"/>
</dbReference>
<reference evidence="20 21" key="1">
    <citation type="journal article" date="2011" name="PLoS Pathog.">
        <title>Endophytic Life Strategies Decoded by Genome and Transcriptome Analyses of the Mutualistic Root Symbiont Piriformospora indica.</title>
        <authorList>
            <person name="Zuccaro A."/>
            <person name="Lahrmann U."/>
            <person name="Guldener U."/>
            <person name="Langen G."/>
            <person name="Pfiffi S."/>
            <person name="Biedenkopf D."/>
            <person name="Wong P."/>
            <person name="Samans B."/>
            <person name="Grimm C."/>
            <person name="Basiewicz M."/>
            <person name="Murat C."/>
            <person name="Martin F."/>
            <person name="Kogel K.H."/>
        </authorList>
    </citation>
    <scope>NUCLEOTIDE SEQUENCE [LARGE SCALE GENOMIC DNA]</scope>
    <source>
        <strain evidence="20 21">DSM 11827</strain>
    </source>
</reference>
<dbReference type="Pfam" id="PF16589">
    <property type="entry name" value="BRCT_2"/>
    <property type="match status" value="1"/>
</dbReference>
<dbReference type="OrthoDB" id="151490at2759"/>
<evidence type="ECO:0000256" key="12">
    <source>
        <dbReference type="ARBA" id="ARBA00023204"/>
    </source>
</evidence>
<dbReference type="OMA" id="EGIMIKH"/>
<comment type="similarity">
    <text evidence="3 16">Belongs to the ATP-dependent DNA ligase family.</text>
</comment>
<keyword evidence="8 15" id="KW-0227">DNA damage</keyword>
<dbReference type="PROSITE" id="PS50160">
    <property type="entry name" value="DNA_LIGASE_A3"/>
    <property type="match status" value="1"/>
</dbReference>
<evidence type="ECO:0000256" key="10">
    <source>
        <dbReference type="ARBA" id="ARBA00022842"/>
    </source>
</evidence>
<dbReference type="GO" id="GO:0003910">
    <property type="term" value="F:DNA ligase (ATP) activity"/>
    <property type="evidence" value="ECO:0007669"/>
    <property type="project" value="UniProtKB-EC"/>
</dbReference>
<feature type="region of interest" description="Disordered" evidence="17">
    <location>
        <begin position="1"/>
        <end position="34"/>
    </location>
</feature>
<evidence type="ECO:0000256" key="13">
    <source>
        <dbReference type="ARBA" id="ARBA00023242"/>
    </source>
</evidence>
<evidence type="ECO:0000256" key="14">
    <source>
        <dbReference type="ARBA" id="ARBA00034003"/>
    </source>
</evidence>
<keyword evidence="9 15" id="KW-0067">ATP-binding</keyword>
<dbReference type="InterPro" id="IPR012308">
    <property type="entry name" value="DNA_ligase_ATP-dep_N"/>
</dbReference>
<organism evidence="20 21">
    <name type="scientific">Serendipita indica (strain DSM 11827)</name>
    <name type="common">Root endophyte fungus</name>
    <name type="synonym">Piriformospora indica</name>
    <dbReference type="NCBI Taxonomy" id="1109443"/>
    <lineage>
        <taxon>Eukaryota</taxon>
        <taxon>Fungi</taxon>
        <taxon>Dikarya</taxon>
        <taxon>Basidiomycota</taxon>
        <taxon>Agaricomycotina</taxon>
        <taxon>Agaricomycetes</taxon>
        <taxon>Sebacinales</taxon>
        <taxon>Serendipitaceae</taxon>
        <taxon>Serendipita</taxon>
    </lineage>
</organism>
<dbReference type="Pfam" id="PF01068">
    <property type="entry name" value="DNA_ligase_A_M"/>
    <property type="match status" value="1"/>
</dbReference>
<dbReference type="InterPro" id="IPR012310">
    <property type="entry name" value="DNA_ligase_ATP-dep_cent"/>
</dbReference>
<evidence type="ECO:0000256" key="17">
    <source>
        <dbReference type="SAM" id="MobiDB-lite"/>
    </source>
</evidence>
<dbReference type="SUPFAM" id="SSF56091">
    <property type="entry name" value="DNA ligase/mRNA capping enzyme, catalytic domain"/>
    <property type="match status" value="1"/>
</dbReference>
<evidence type="ECO:0000256" key="3">
    <source>
        <dbReference type="ARBA" id="ARBA00007572"/>
    </source>
</evidence>
<dbReference type="InterPro" id="IPR001357">
    <property type="entry name" value="BRCT_dom"/>
</dbReference>
<keyword evidence="21" id="KW-1185">Reference proteome</keyword>
<sequence>MASQLTTVEPNNDNLEINPGNANEEDFPPEPPNHGVQPSFGVITLLFDVLQAERKQDKRRAILDRWFQLWREKVGPNLYPALRLLLPQKDKERAIYHIKEANIAKALISVLGLEKAPDSVALTQWKRPTGHQKSAAGDFPGLVYEVVAKRSSVTEGTLRIDQLNALLDDLSKRGSKMEHQRRIFQELIQKCTPAEIRWIVRIILKDLSVGVKETTVFSVFHPDATAVFNSTSDLKRVAYQLWDPSQHIDDSDKTVQVFRCFAPMLSKKPPKNLEDAVKRFNGDTFKVEEKLDGERIQLHKRGNQYFYCSRKSKDYTYLYGKSPEEGSLTPFIHEAFHPDVKECILDGEMLVWDPISERYLPFGTLKSHAGDKLIKGDYHPRPCFKVFDLLYLNGRSLTNMALEDRRMNLLNVFSEVEGRLQIMKQYDASTVDGVKSLLRRVMEDRGEGLILKHPRSPYVLNGRVDHWIKIKPEYMDGQGETFDLLVLGGNFGTGKRGGGVSTFICALRDDRSGAPGDGKMWSTFARIGTGLSFADYVIIRAKPWTDWGKNGPPFLQSAPRANTDDKCDLYLKPEDAFVVTVKAAEITGTDQYHMPYTLRFPRAVRIRDEFTAEDAATVSELFEYINSGKKRKQEEQDGGPSKKRNTGKRKIAVVSSAFQASKDSLTTSASDIFAGKTFLVIPAVKATVPYKKADIEQIIRANGGTVRAKRTRRPNEILIYGGSNQPPDVKAIVRDNTQNIVQPQWVLDCAKQKRLLPFKSKYLYHSATEGSDTEDDDDEGVELAIKEEEMSSVGSKENGSGEPTQDMSSTGLGDYESQPNGDWIKVEPVDNMSLGRLPPDSSDEELTDHEELDEGEDGGESWLDLLHPAMGESADAMEYDPILTFRHLVFYLDSPSCARKNDMIVNNRKEDAIQARFQEAAGLVTQFGGRISENLNDASITHVVLDSEDTSRRIPLMRRLELPRRRRFVLIDYIHFCAEEHTLANEEDFQP</sequence>
<evidence type="ECO:0000256" key="2">
    <source>
        <dbReference type="ARBA" id="ARBA00004123"/>
    </source>
</evidence>
<dbReference type="CDD" id="cd07903">
    <property type="entry name" value="Adenylation_DNA_ligase_IV"/>
    <property type="match status" value="1"/>
</dbReference>
<evidence type="ECO:0000313" key="20">
    <source>
        <dbReference type="EMBL" id="CCA67477.1"/>
    </source>
</evidence>
<feature type="compositionally biased region" description="Acidic residues" evidence="17">
    <location>
        <begin position="841"/>
        <end position="859"/>
    </location>
</feature>
<keyword evidence="6" id="KW-0677">Repeat</keyword>
<dbReference type="GO" id="GO:0006297">
    <property type="term" value="P:nucleotide-excision repair, DNA gap filling"/>
    <property type="evidence" value="ECO:0007669"/>
    <property type="project" value="TreeGrafter"/>
</dbReference>
<keyword evidence="13" id="KW-0539">Nucleus</keyword>
<dbReference type="InterPro" id="IPR012340">
    <property type="entry name" value="NA-bd_OB-fold"/>
</dbReference>
<dbReference type="PROSITE" id="PS50172">
    <property type="entry name" value="BRCT"/>
    <property type="match status" value="2"/>
</dbReference>
<feature type="compositionally biased region" description="Polar residues" evidence="17">
    <location>
        <begin position="792"/>
        <end position="811"/>
    </location>
</feature>
<dbReference type="AlphaFoldDB" id="G4T842"/>
<dbReference type="Gene3D" id="2.40.50.140">
    <property type="entry name" value="Nucleic acid-binding proteins"/>
    <property type="match status" value="1"/>
</dbReference>
<dbReference type="GO" id="GO:0071897">
    <property type="term" value="P:DNA biosynthetic process"/>
    <property type="evidence" value="ECO:0007669"/>
    <property type="project" value="InterPro"/>
</dbReference>
<feature type="domain" description="BRCT" evidence="19">
    <location>
        <begin position="885"/>
        <end position="991"/>
    </location>
</feature>
<dbReference type="Gene3D" id="3.40.50.10190">
    <property type="entry name" value="BRCT domain"/>
    <property type="match status" value="2"/>
</dbReference>
<dbReference type="EMBL" id="CAFZ01000014">
    <property type="protein sequence ID" value="CCA67477.1"/>
    <property type="molecule type" value="Genomic_DNA"/>
</dbReference>
<evidence type="ECO:0000256" key="11">
    <source>
        <dbReference type="ARBA" id="ARBA00023172"/>
    </source>
</evidence>
<evidence type="ECO:0000313" key="21">
    <source>
        <dbReference type="Proteomes" id="UP000007148"/>
    </source>
</evidence>
<feature type="domain" description="ATP-dependent DNA ligase family profile" evidence="18">
    <location>
        <begin position="375"/>
        <end position="509"/>
    </location>
</feature>
<dbReference type="InterPro" id="IPR016059">
    <property type="entry name" value="DNA_ligase_ATP-dep_CS"/>
</dbReference>
<keyword evidence="11 15" id="KW-0233">DNA recombination</keyword>
<dbReference type="Pfam" id="PF04675">
    <property type="entry name" value="DNA_ligase_A_N"/>
    <property type="match status" value="1"/>
</dbReference>